<dbReference type="Gene3D" id="3.90.226.10">
    <property type="entry name" value="2-enoyl-CoA Hydratase, Chain A, domain 1"/>
    <property type="match status" value="1"/>
</dbReference>
<keyword evidence="4" id="KW-1185">Reference proteome</keyword>
<dbReference type="CDD" id="cd06558">
    <property type="entry name" value="crotonase-like"/>
    <property type="match status" value="1"/>
</dbReference>
<dbReference type="EMBL" id="JBBKZV010000027">
    <property type="protein sequence ID" value="MEJ8825904.1"/>
    <property type="molecule type" value="Genomic_DNA"/>
</dbReference>
<accession>A0ABU8W8Q6</accession>
<dbReference type="PROSITE" id="PS00166">
    <property type="entry name" value="ENOYL_COA_HYDRATASE"/>
    <property type="match status" value="1"/>
</dbReference>
<comment type="caution">
    <text evidence="3">The sequence shown here is derived from an EMBL/GenBank/DDBJ whole genome shotgun (WGS) entry which is preliminary data.</text>
</comment>
<reference evidence="3 4" key="1">
    <citation type="submission" date="2024-03" db="EMBL/GenBank/DDBJ databases">
        <title>Novel species of the genus Variovorax.</title>
        <authorList>
            <person name="Liu Q."/>
            <person name="Xin Y.-H."/>
        </authorList>
    </citation>
    <scope>NUCLEOTIDE SEQUENCE [LARGE SCALE GENOMIC DNA]</scope>
    <source>
        <strain evidence="3 4">KACC 18501</strain>
    </source>
</reference>
<dbReference type="InterPro" id="IPR029045">
    <property type="entry name" value="ClpP/crotonase-like_dom_sf"/>
</dbReference>
<evidence type="ECO:0000256" key="1">
    <source>
        <dbReference type="ARBA" id="ARBA00005254"/>
    </source>
</evidence>
<comment type="similarity">
    <text evidence="1 2">Belongs to the enoyl-CoA hydratase/isomerase family.</text>
</comment>
<dbReference type="PANTHER" id="PTHR11941:SF54">
    <property type="entry name" value="ENOYL-COA HYDRATASE, MITOCHONDRIAL"/>
    <property type="match status" value="1"/>
</dbReference>
<name>A0ABU8W8Q6_9BURK</name>
<dbReference type="RefSeq" id="WP_340366937.1">
    <property type="nucleotide sequence ID" value="NZ_JBBKZV010000027.1"/>
</dbReference>
<protein>
    <submittedName>
        <fullName evidence="3">Enoyl-CoA hydratase/isomerase family protein</fullName>
    </submittedName>
</protein>
<evidence type="ECO:0000313" key="3">
    <source>
        <dbReference type="EMBL" id="MEJ8825904.1"/>
    </source>
</evidence>
<sequence>MTRSTAVTLDAVMGDSWVAVACWEILPAEQTCSLTPQLHRTKHACSKYRTFVLDSEIVESYDSCNRFLETASVPYGQDITVDQRATGACWITIDRAQKHNALARSVLADLATAVREAGTRAGTRLVVLSGAGERFFAAGGDLLDLASVRDEAATLAMTDQARGALDAIRDCPLPVLALLNGDAIGGGAELALACDMRLQSSHARIGFIQARLAITSAWGGGPDLCRLVGGARAMRMMSRCELVDAPTALAWGLADAVIGDGPAGNDMQAFLEPMLACAPQVLRGIKAQTLAWRRGETYEASRAIEQRQVLQTWLHDDHWRASEKLLSKGKR</sequence>
<dbReference type="Pfam" id="PF00378">
    <property type="entry name" value="ECH_1"/>
    <property type="match status" value="1"/>
</dbReference>
<dbReference type="Proteomes" id="UP001363010">
    <property type="component" value="Unassembled WGS sequence"/>
</dbReference>
<evidence type="ECO:0000313" key="4">
    <source>
        <dbReference type="Proteomes" id="UP001363010"/>
    </source>
</evidence>
<dbReference type="InterPro" id="IPR001753">
    <property type="entry name" value="Enoyl-CoA_hydra/iso"/>
</dbReference>
<dbReference type="InterPro" id="IPR018376">
    <property type="entry name" value="Enoyl-CoA_hyd/isom_CS"/>
</dbReference>
<dbReference type="SUPFAM" id="SSF52096">
    <property type="entry name" value="ClpP/crotonase"/>
    <property type="match status" value="1"/>
</dbReference>
<gene>
    <name evidence="3" type="ORF">WKW80_28380</name>
</gene>
<dbReference type="PANTHER" id="PTHR11941">
    <property type="entry name" value="ENOYL-COA HYDRATASE-RELATED"/>
    <property type="match status" value="1"/>
</dbReference>
<evidence type="ECO:0000256" key="2">
    <source>
        <dbReference type="RuleBase" id="RU003707"/>
    </source>
</evidence>
<organism evidence="3 4">
    <name type="scientific">Variovorax humicola</name>
    <dbReference type="NCBI Taxonomy" id="1769758"/>
    <lineage>
        <taxon>Bacteria</taxon>
        <taxon>Pseudomonadati</taxon>
        <taxon>Pseudomonadota</taxon>
        <taxon>Betaproteobacteria</taxon>
        <taxon>Burkholderiales</taxon>
        <taxon>Comamonadaceae</taxon>
        <taxon>Variovorax</taxon>
    </lineage>
</organism>
<proteinExistence type="inferred from homology"/>